<keyword evidence="1" id="KW-0175">Coiled coil</keyword>
<gene>
    <name evidence="2" type="ORF">C4N9_20710</name>
</gene>
<sequence>MFDHLKTRLRASTDPLATAARHAIEDLTDAPLDFTPDERKVELDEEIDAAPSNERLLRDLRDDIRAMERAIRTLNAGLKRAQEEVAAAKADAAKVLASGFSLIAIVEGVKGAIEHGTWRAENTGGRLKDTPEWVAFYVAHRARKEGKAND</sequence>
<dbReference type="GeneID" id="94367320"/>
<keyword evidence="3" id="KW-1185">Reference proteome</keyword>
<evidence type="ECO:0000256" key="1">
    <source>
        <dbReference type="SAM" id="Coils"/>
    </source>
</evidence>
<dbReference type="RefSeq" id="WP_109535246.1">
    <property type="nucleotide sequence ID" value="NZ_QEYD01000017.1"/>
</dbReference>
<evidence type="ECO:0000313" key="3">
    <source>
        <dbReference type="Proteomes" id="UP000244940"/>
    </source>
</evidence>
<dbReference type="AlphaFoldDB" id="A0A2U2C473"/>
<proteinExistence type="predicted"/>
<reference evidence="2 3" key="1">
    <citation type="submission" date="2018-05" db="EMBL/GenBank/DDBJ databases">
        <title>Pararhodobacter marina sp. nov., isolated from deep-sea water of the Indian Ocean.</title>
        <authorList>
            <person name="Lai Q.Sr."/>
            <person name="Liu X."/>
            <person name="Shao Z."/>
        </authorList>
    </citation>
    <scope>NUCLEOTIDE SEQUENCE [LARGE SCALE GENOMIC DNA]</scope>
    <source>
        <strain evidence="2 3">CIC4N-9</strain>
    </source>
</reference>
<comment type="caution">
    <text evidence="2">The sequence shown here is derived from an EMBL/GenBank/DDBJ whole genome shotgun (WGS) entry which is preliminary data.</text>
</comment>
<dbReference type="EMBL" id="QEYD01000017">
    <property type="protein sequence ID" value="PWE26685.1"/>
    <property type="molecule type" value="Genomic_DNA"/>
</dbReference>
<feature type="coiled-coil region" evidence="1">
    <location>
        <begin position="57"/>
        <end position="98"/>
    </location>
</feature>
<accession>A0A2U2C473</accession>
<protein>
    <submittedName>
        <fullName evidence="2">Uncharacterized protein</fullName>
    </submittedName>
</protein>
<dbReference type="Proteomes" id="UP000244940">
    <property type="component" value="Unassembled WGS sequence"/>
</dbReference>
<name>A0A2U2C473_9RHOB</name>
<evidence type="ECO:0000313" key="2">
    <source>
        <dbReference type="EMBL" id="PWE26685.1"/>
    </source>
</evidence>
<organism evidence="2 3">
    <name type="scientific">Pararhodobacter marinus</name>
    <dbReference type="NCBI Taxonomy" id="2184063"/>
    <lineage>
        <taxon>Bacteria</taxon>
        <taxon>Pseudomonadati</taxon>
        <taxon>Pseudomonadota</taxon>
        <taxon>Alphaproteobacteria</taxon>
        <taxon>Rhodobacterales</taxon>
        <taxon>Paracoccaceae</taxon>
        <taxon>Pararhodobacter</taxon>
    </lineage>
</organism>
<dbReference type="OrthoDB" id="10019868at2"/>